<organism evidence="3 4">
    <name type="scientific">Eleutherodactylus coqui</name>
    <name type="common">Puerto Rican coqui</name>
    <dbReference type="NCBI Taxonomy" id="57060"/>
    <lineage>
        <taxon>Eukaryota</taxon>
        <taxon>Metazoa</taxon>
        <taxon>Chordata</taxon>
        <taxon>Craniata</taxon>
        <taxon>Vertebrata</taxon>
        <taxon>Euteleostomi</taxon>
        <taxon>Amphibia</taxon>
        <taxon>Batrachia</taxon>
        <taxon>Anura</taxon>
        <taxon>Neobatrachia</taxon>
        <taxon>Hyloidea</taxon>
        <taxon>Eleutherodactylidae</taxon>
        <taxon>Eleutherodactylinae</taxon>
        <taxon>Eleutherodactylus</taxon>
        <taxon>Eleutherodactylus</taxon>
    </lineage>
</organism>
<accession>A0A8J6KMD4</accession>
<dbReference type="OrthoDB" id="413520at2759"/>
<proteinExistence type="predicted"/>
<dbReference type="InterPro" id="IPR019410">
    <property type="entry name" value="Methyltransf_16"/>
</dbReference>
<comment type="caution">
    <text evidence="3">The sequence shown here is derived from an EMBL/GenBank/DDBJ whole genome shotgun (WGS) entry which is preliminary data.</text>
</comment>
<evidence type="ECO:0000256" key="2">
    <source>
        <dbReference type="ARBA" id="ARBA00022691"/>
    </source>
</evidence>
<dbReference type="Proteomes" id="UP000770717">
    <property type="component" value="Unassembled WGS sequence"/>
</dbReference>
<dbReference type="InterPro" id="IPR029063">
    <property type="entry name" value="SAM-dependent_MTases_sf"/>
</dbReference>
<keyword evidence="4" id="KW-1185">Reference proteome</keyword>
<dbReference type="PANTHER" id="PTHR14614:SF1">
    <property type="entry name" value="METHYLTRANSFERASE-LIKE PROTEIN 21E PSEUDOGENE-RELATED"/>
    <property type="match status" value="1"/>
</dbReference>
<name>A0A8J6KMD4_ELECQ</name>
<sequence length="252" mass="28907">MILFPHCKCIVEANKINSPEDMADEHEGHEIIVQEILDRRYVPAYLKSVPWEGFNFAGHEIKIVESTDLYGATVWPSALVLCYFLEKHGKEISIEDKSIIEIGSGTGLVAVVASLLGAQVVATDLQELIGNLQYNVLCNTKRKSKHIPQVKELLWGSNLEKSFPKSSLNFDYILAADVVYNHPYLEELLETFDHLCSENTTILWVMRFREENTLLENAFIQKFKKLFDMEVIYNLPSLSIKLYKARRCNHQE</sequence>
<reference evidence="3" key="1">
    <citation type="thesis" date="2020" institute="ProQuest LLC" country="789 East Eisenhower Parkway, Ann Arbor, MI, USA">
        <title>Comparative Genomics and Chromosome Evolution.</title>
        <authorList>
            <person name="Mudd A.B."/>
        </authorList>
    </citation>
    <scope>NUCLEOTIDE SEQUENCE</scope>
    <source>
        <strain evidence="3">HN-11 Male</strain>
        <tissue evidence="3">Kidney and liver</tissue>
    </source>
</reference>
<dbReference type="EMBL" id="WNTK01000001">
    <property type="protein sequence ID" value="KAG9492214.1"/>
    <property type="molecule type" value="Genomic_DNA"/>
</dbReference>
<dbReference type="GO" id="GO:0032259">
    <property type="term" value="P:methylation"/>
    <property type="evidence" value="ECO:0007669"/>
    <property type="project" value="UniProtKB-KW"/>
</dbReference>
<dbReference type="GO" id="GO:0008168">
    <property type="term" value="F:methyltransferase activity"/>
    <property type="evidence" value="ECO:0007669"/>
    <property type="project" value="UniProtKB-KW"/>
</dbReference>
<dbReference type="AlphaFoldDB" id="A0A8J6KMD4"/>
<evidence type="ECO:0000313" key="3">
    <source>
        <dbReference type="EMBL" id="KAG9492214.1"/>
    </source>
</evidence>
<dbReference type="Gene3D" id="3.40.50.150">
    <property type="entry name" value="Vaccinia Virus protein VP39"/>
    <property type="match status" value="1"/>
</dbReference>
<evidence type="ECO:0000256" key="1">
    <source>
        <dbReference type="ARBA" id="ARBA00022603"/>
    </source>
</evidence>
<keyword evidence="1" id="KW-0808">Transferase</keyword>
<keyword evidence="2" id="KW-0949">S-adenosyl-L-methionine</keyword>
<dbReference type="SUPFAM" id="SSF53335">
    <property type="entry name" value="S-adenosyl-L-methionine-dependent methyltransferases"/>
    <property type="match status" value="1"/>
</dbReference>
<gene>
    <name evidence="3" type="ORF">GDO78_000627</name>
</gene>
<dbReference type="PANTHER" id="PTHR14614">
    <property type="entry name" value="HEPATOCELLULAR CARCINOMA-ASSOCIATED ANTIGEN"/>
    <property type="match status" value="1"/>
</dbReference>
<evidence type="ECO:0000313" key="4">
    <source>
        <dbReference type="Proteomes" id="UP000770717"/>
    </source>
</evidence>
<keyword evidence="1" id="KW-0489">Methyltransferase</keyword>
<dbReference type="Pfam" id="PF10294">
    <property type="entry name" value="Methyltransf_16"/>
    <property type="match status" value="1"/>
</dbReference>
<protein>
    <submittedName>
        <fullName evidence="3">Uncharacterized protein</fullName>
    </submittedName>
</protein>